<dbReference type="PANTHER" id="PTHR37733:SF1">
    <property type="entry name" value="SMAD_FHA DOMAIN-CONTAINING PROTEIN"/>
    <property type="match status" value="1"/>
</dbReference>
<feature type="compositionally biased region" description="Basic residues" evidence="1">
    <location>
        <begin position="85"/>
        <end position="97"/>
    </location>
</feature>
<sequence>MLALCWRRHRDPQFHKLLNHCHISLEAQNVSEDVLDPVKEFKFLVIGHEFDHYPKKMIRDIRNWDWFLEEHKEEDSDEDEVSDRKLKKGKRRKRKKGGANDDEDDDVWTGESEEDAELIKKLKNDNKPKYSTRSKDQKKSKKGASTSKSGKDTTKSYAMDVDVEDDDDDETDETLGGFIVDDEDVGEAIDEDVDEETDEDDEEEEFEEDEDDE</sequence>
<feature type="compositionally biased region" description="Acidic residues" evidence="1">
    <location>
        <begin position="100"/>
        <end position="116"/>
    </location>
</feature>
<dbReference type="Proteomes" id="UP001151760">
    <property type="component" value="Unassembled WGS sequence"/>
</dbReference>
<accession>A0ABQ5ILE9</accession>
<evidence type="ECO:0000313" key="2">
    <source>
        <dbReference type="EMBL" id="GJU00500.1"/>
    </source>
</evidence>
<reference evidence="2" key="2">
    <citation type="submission" date="2022-01" db="EMBL/GenBank/DDBJ databases">
        <authorList>
            <person name="Yamashiro T."/>
            <person name="Shiraishi A."/>
            <person name="Satake H."/>
            <person name="Nakayama K."/>
        </authorList>
    </citation>
    <scope>NUCLEOTIDE SEQUENCE</scope>
</reference>
<keyword evidence="3" id="KW-1185">Reference proteome</keyword>
<dbReference type="EMBL" id="BQNB010020870">
    <property type="protein sequence ID" value="GJU00500.1"/>
    <property type="molecule type" value="Genomic_DNA"/>
</dbReference>
<feature type="compositionally biased region" description="Basic and acidic residues" evidence="1">
    <location>
        <begin position="117"/>
        <end position="137"/>
    </location>
</feature>
<evidence type="ECO:0008006" key="4">
    <source>
        <dbReference type="Google" id="ProtNLM"/>
    </source>
</evidence>
<protein>
    <recommendedName>
        <fullName evidence="4">FACT complex subunit</fullName>
    </recommendedName>
</protein>
<reference evidence="2" key="1">
    <citation type="journal article" date="2022" name="Int. J. Mol. Sci.">
        <title>Draft Genome of Tanacetum Coccineum: Genomic Comparison of Closely Related Tanacetum-Family Plants.</title>
        <authorList>
            <person name="Yamashiro T."/>
            <person name="Shiraishi A."/>
            <person name="Nakayama K."/>
            <person name="Satake H."/>
        </authorList>
    </citation>
    <scope>NUCLEOTIDE SEQUENCE</scope>
</reference>
<evidence type="ECO:0000313" key="3">
    <source>
        <dbReference type="Proteomes" id="UP001151760"/>
    </source>
</evidence>
<evidence type="ECO:0000256" key="1">
    <source>
        <dbReference type="SAM" id="MobiDB-lite"/>
    </source>
</evidence>
<feature type="compositionally biased region" description="Acidic residues" evidence="1">
    <location>
        <begin position="180"/>
        <end position="213"/>
    </location>
</feature>
<dbReference type="PANTHER" id="PTHR37733">
    <property type="entry name" value="SMAD/FHA DOMAIN-CONTAINING PROTEIN"/>
    <property type="match status" value="1"/>
</dbReference>
<organism evidence="2 3">
    <name type="scientific">Tanacetum coccineum</name>
    <dbReference type="NCBI Taxonomy" id="301880"/>
    <lineage>
        <taxon>Eukaryota</taxon>
        <taxon>Viridiplantae</taxon>
        <taxon>Streptophyta</taxon>
        <taxon>Embryophyta</taxon>
        <taxon>Tracheophyta</taxon>
        <taxon>Spermatophyta</taxon>
        <taxon>Magnoliopsida</taxon>
        <taxon>eudicotyledons</taxon>
        <taxon>Gunneridae</taxon>
        <taxon>Pentapetalae</taxon>
        <taxon>asterids</taxon>
        <taxon>campanulids</taxon>
        <taxon>Asterales</taxon>
        <taxon>Asteraceae</taxon>
        <taxon>Asteroideae</taxon>
        <taxon>Anthemideae</taxon>
        <taxon>Anthemidinae</taxon>
        <taxon>Tanacetum</taxon>
    </lineage>
</organism>
<gene>
    <name evidence="2" type="ORF">Tco_1110838</name>
</gene>
<comment type="caution">
    <text evidence="2">The sequence shown here is derived from an EMBL/GenBank/DDBJ whole genome shotgun (WGS) entry which is preliminary data.</text>
</comment>
<feature type="compositionally biased region" description="Acidic residues" evidence="1">
    <location>
        <begin position="161"/>
        <end position="173"/>
    </location>
</feature>
<proteinExistence type="predicted"/>
<name>A0ABQ5ILE9_9ASTR</name>
<feature type="region of interest" description="Disordered" evidence="1">
    <location>
        <begin position="76"/>
        <end position="213"/>
    </location>
</feature>